<gene>
    <name evidence="1" type="ORF">BKA55DRAFT_709222</name>
</gene>
<dbReference type="RefSeq" id="XP_046044113.1">
    <property type="nucleotide sequence ID" value="XM_046200757.1"/>
</dbReference>
<evidence type="ECO:0000313" key="2">
    <source>
        <dbReference type="Proteomes" id="UP000720189"/>
    </source>
</evidence>
<comment type="caution">
    <text evidence="1">The sequence shown here is derived from an EMBL/GenBank/DDBJ whole genome shotgun (WGS) entry which is preliminary data.</text>
</comment>
<evidence type="ECO:0000313" key="1">
    <source>
        <dbReference type="EMBL" id="KAH7233768.1"/>
    </source>
</evidence>
<sequence>MYPELRIATLWNSYRTVRLFVHEAILSATLRYDTPGGRKRASRSAKVLVNMVNGICHSVPYHLGFERIGVHTKKAAHVELPPSPGGYLLL</sequence>
<keyword evidence="2" id="KW-1185">Reference proteome</keyword>
<dbReference type="Proteomes" id="UP000720189">
    <property type="component" value="Unassembled WGS sequence"/>
</dbReference>
<protein>
    <submittedName>
        <fullName evidence="1">Uncharacterized protein</fullName>
    </submittedName>
</protein>
<proteinExistence type="predicted"/>
<organism evidence="1 2">
    <name type="scientific">Fusarium redolens</name>
    <dbReference type="NCBI Taxonomy" id="48865"/>
    <lineage>
        <taxon>Eukaryota</taxon>
        <taxon>Fungi</taxon>
        <taxon>Dikarya</taxon>
        <taxon>Ascomycota</taxon>
        <taxon>Pezizomycotina</taxon>
        <taxon>Sordariomycetes</taxon>
        <taxon>Hypocreomycetidae</taxon>
        <taxon>Hypocreales</taxon>
        <taxon>Nectriaceae</taxon>
        <taxon>Fusarium</taxon>
        <taxon>Fusarium redolens species complex</taxon>
    </lineage>
</organism>
<dbReference type="OrthoDB" id="5429770at2759"/>
<reference evidence="1" key="1">
    <citation type="journal article" date="2021" name="Nat. Commun.">
        <title>Genetic determinants of endophytism in the Arabidopsis root mycobiome.</title>
        <authorList>
            <person name="Mesny F."/>
            <person name="Miyauchi S."/>
            <person name="Thiergart T."/>
            <person name="Pickel B."/>
            <person name="Atanasova L."/>
            <person name="Karlsson M."/>
            <person name="Huettel B."/>
            <person name="Barry K.W."/>
            <person name="Haridas S."/>
            <person name="Chen C."/>
            <person name="Bauer D."/>
            <person name="Andreopoulos W."/>
            <person name="Pangilinan J."/>
            <person name="LaButti K."/>
            <person name="Riley R."/>
            <person name="Lipzen A."/>
            <person name="Clum A."/>
            <person name="Drula E."/>
            <person name="Henrissat B."/>
            <person name="Kohler A."/>
            <person name="Grigoriev I.V."/>
            <person name="Martin F.M."/>
            <person name="Hacquard S."/>
        </authorList>
    </citation>
    <scope>NUCLEOTIDE SEQUENCE</scope>
    <source>
        <strain evidence="1">MPI-CAGE-AT-0023</strain>
    </source>
</reference>
<name>A0A9P9G7P8_FUSRE</name>
<dbReference type="AlphaFoldDB" id="A0A9P9G7P8"/>
<accession>A0A9P9G7P8</accession>
<dbReference type="GeneID" id="70230711"/>
<dbReference type="EMBL" id="JAGMUX010000018">
    <property type="protein sequence ID" value="KAH7233768.1"/>
    <property type="molecule type" value="Genomic_DNA"/>
</dbReference>